<evidence type="ECO:0000256" key="8">
    <source>
        <dbReference type="ARBA" id="ARBA00023136"/>
    </source>
</evidence>
<keyword evidence="7" id="KW-0626">Porin</keyword>
<dbReference type="InterPro" id="IPR003192">
    <property type="entry name" value="Porin_LamB"/>
</dbReference>
<dbReference type="InterPro" id="IPR050286">
    <property type="entry name" value="G_neg_Bact_CarbUptk_Porin"/>
</dbReference>
<keyword evidence="3" id="KW-0813">Transport</keyword>
<sequence length="446" mass="48404">MTSTTQQHRTASTPLALAVAAAFTASPALALDFHGYGRAGLSSNIDSGGEQTCFGSGADGHFTGRLADECDTYLEIGLGQELFSRNEQTFRFDSMVSYQALNQGNDYQAFDGTDDVTGVDFANESVNTNSDSPYAGGELALRQAYVSGKNVVEALPGATLWAGKRFYQRKDVHQLDLYYLNNSGYGAGIENIKAGPGTLSLAWVNFDKDQNGDSDAIVQNNKFDIRYALPVGGSTLEFVGIYGMADLTDAQEDAGMDDEDGTHLMVELSTGMMGGFNKLVLQYATDSLGESAFGNHGSSASLNEPWWDGTLKESYRILDHGVIELGNGFDLGYSALYQQGKTYGTGLAEEEPERTSFVLRPVYNWSTVSSTAVEIGYDNVQQPWMSKDMDLQKIAVAQQWSAGPGYWARPVIRFYAASYFGDQAENARGDGIEGDIRVGAQLEAWW</sequence>
<dbReference type="Proteomes" id="UP001595798">
    <property type="component" value="Unassembled WGS sequence"/>
</dbReference>
<evidence type="ECO:0000256" key="4">
    <source>
        <dbReference type="ARBA" id="ARBA00022452"/>
    </source>
</evidence>
<keyword evidence="10" id="KW-0732">Signal</keyword>
<proteinExistence type="inferred from homology"/>
<keyword evidence="6" id="KW-0406">Ion transport</keyword>
<evidence type="ECO:0000256" key="7">
    <source>
        <dbReference type="ARBA" id="ARBA00023114"/>
    </source>
</evidence>
<organism evidence="11 12">
    <name type="scientific">Marinobacter lacisalsi</name>
    <dbReference type="NCBI Taxonomy" id="475979"/>
    <lineage>
        <taxon>Bacteria</taxon>
        <taxon>Pseudomonadati</taxon>
        <taxon>Pseudomonadota</taxon>
        <taxon>Gammaproteobacteria</taxon>
        <taxon>Pseudomonadales</taxon>
        <taxon>Marinobacteraceae</taxon>
        <taxon>Marinobacter</taxon>
    </lineage>
</organism>
<accession>A0ABV8QHZ0</accession>
<keyword evidence="4" id="KW-1134">Transmembrane beta strand</keyword>
<protein>
    <submittedName>
        <fullName evidence="11">Carbohydrate porin</fullName>
    </submittedName>
</protein>
<evidence type="ECO:0000256" key="3">
    <source>
        <dbReference type="ARBA" id="ARBA00022448"/>
    </source>
</evidence>
<feature type="signal peptide" evidence="10">
    <location>
        <begin position="1"/>
        <end position="30"/>
    </location>
</feature>
<dbReference type="PANTHER" id="PTHR38762">
    <property type="entry name" value="CRYPTIC OUTER MEMBRANE PORIN BGLH-RELATED"/>
    <property type="match status" value="1"/>
</dbReference>
<dbReference type="EMBL" id="JBHSDI010000016">
    <property type="protein sequence ID" value="MFC4260007.1"/>
    <property type="molecule type" value="Genomic_DNA"/>
</dbReference>
<dbReference type="InterPro" id="IPR036998">
    <property type="entry name" value="Porin_LamB_sf"/>
</dbReference>
<dbReference type="SUPFAM" id="SSF56935">
    <property type="entry name" value="Porins"/>
    <property type="match status" value="1"/>
</dbReference>
<dbReference type="PANTHER" id="PTHR38762:SF1">
    <property type="entry name" value="CRYPTIC OUTER MEMBRANE PORIN BGLH-RELATED"/>
    <property type="match status" value="1"/>
</dbReference>
<gene>
    <name evidence="11" type="ORF">ACFOZ5_13280</name>
</gene>
<name>A0ABV8QHZ0_9GAMM</name>
<dbReference type="Gene3D" id="2.40.170.10">
    <property type="entry name" value="Porin, LamB type"/>
    <property type="match status" value="1"/>
</dbReference>
<evidence type="ECO:0000256" key="6">
    <source>
        <dbReference type="ARBA" id="ARBA00023065"/>
    </source>
</evidence>
<feature type="chain" id="PRO_5046791731" evidence="10">
    <location>
        <begin position="31"/>
        <end position="446"/>
    </location>
</feature>
<dbReference type="Pfam" id="PF02264">
    <property type="entry name" value="LamB"/>
    <property type="match status" value="1"/>
</dbReference>
<evidence type="ECO:0000256" key="2">
    <source>
        <dbReference type="ARBA" id="ARBA00007055"/>
    </source>
</evidence>
<comment type="subcellular location">
    <subcellularLocation>
        <location evidence="1">Cell outer membrane</location>
        <topology evidence="1">Multi-pass membrane protein</topology>
    </subcellularLocation>
</comment>
<keyword evidence="9" id="KW-0998">Cell outer membrane</keyword>
<comment type="similarity">
    <text evidence="2">Belongs to the porin LamB (TC 1.B.3) family.</text>
</comment>
<evidence type="ECO:0000256" key="10">
    <source>
        <dbReference type="SAM" id="SignalP"/>
    </source>
</evidence>
<keyword evidence="5" id="KW-0812">Transmembrane</keyword>
<keyword evidence="12" id="KW-1185">Reference proteome</keyword>
<evidence type="ECO:0000313" key="12">
    <source>
        <dbReference type="Proteomes" id="UP001595798"/>
    </source>
</evidence>
<comment type="caution">
    <text evidence="11">The sequence shown here is derived from an EMBL/GenBank/DDBJ whole genome shotgun (WGS) entry which is preliminary data.</text>
</comment>
<keyword evidence="8" id="KW-0472">Membrane</keyword>
<dbReference type="RefSeq" id="WP_379888098.1">
    <property type="nucleotide sequence ID" value="NZ_JBHSDI010000016.1"/>
</dbReference>
<evidence type="ECO:0000256" key="1">
    <source>
        <dbReference type="ARBA" id="ARBA00004571"/>
    </source>
</evidence>
<evidence type="ECO:0000256" key="5">
    <source>
        <dbReference type="ARBA" id="ARBA00022692"/>
    </source>
</evidence>
<evidence type="ECO:0000313" key="11">
    <source>
        <dbReference type="EMBL" id="MFC4260007.1"/>
    </source>
</evidence>
<reference evidence="12" key="1">
    <citation type="journal article" date="2019" name="Int. J. Syst. Evol. Microbiol.">
        <title>The Global Catalogue of Microorganisms (GCM) 10K type strain sequencing project: providing services to taxonomists for standard genome sequencing and annotation.</title>
        <authorList>
            <consortium name="The Broad Institute Genomics Platform"/>
            <consortium name="The Broad Institute Genome Sequencing Center for Infectious Disease"/>
            <person name="Wu L."/>
            <person name="Ma J."/>
        </authorList>
    </citation>
    <scope>NUCLEOTIDE SEQUENCE [LARGE SCALE GENOMIC DNA]</scope>
    <source>
        <strain evidence="12">CECT 7297</strain>
    </source>
</reference>
<evidence type="ECO:0000256" key="9">
    <source>
        <dbReference type="ARBA" id="ARBA00023237"/>
    </source>
</evidence>